<feature type="region of interest" description="Disordered" evidence="10">
    <location>
        <begin position="441"/>
        <end position="512"/>
    </location>
</feature>
<proteinExistence type="inferred from homology"/>
<feature type="compositionally biased region" description="Low complexity" evidence="10">
    <location>
        <begin position="670"/>
        <end position="684"/>
    </location>
</feature>
<evidence type="ECO:0000256" key="5">
    <source>
        <dbReference type="ARBA" id="ARBA00012388"/>
    </source>
</evidence>
<accession>A0A9P5Q5E0</accession>
<dbReference type="PANTHER" id="PTHR12271">
    <property type="entry name" value="POLY A POLYMERASE CID PAP -RELATED"/>
    <property type="match status" value="1"/>
</dbReference>
<dbReference type="GO" id="GO:0010605">
    <property type="term" value="P:negative regulation of macromolecule metabolic process"/>
    <property type="evidence" value="ECO:0007669"/>
    <property type="project" value="UniProtKB-ARBA"/>
</dbReference>
<dbReference type="GO" id="GO:0005737">
    <property type="term" value="C:cytoplasm"/>
    <property type="evidence" value="ECO:0007669"/>
    <property type="project" value="UniProtKB-SubCell"/>
</dbReference>
<evidence type="ECO:0000256" key="2">
    <source>
        <dbReference type="ARBA" id="ARBA00001946"/>
    </source>
</evidence>
<feature type="compositionally biased region" description="Low complexity" evidence="10">
    <location>
        <begin position="541"/>
        <end position="551"/>
    </location>
</feature>
<feature type="compositionally biased region" description="Polar residues" evidence="10">
    <location>
        <begin position="805"/>
        <end position="822"/>
    </location>
</feature>
<dbReference type="GO" id="GO:1990817">
    <property type="term" value="F:poly(A) RNA polymerase activity"/>
    <property type="evidence" value="ECO:0007669"/>
    <property type="project" value="UniProtKB-EC"/>
</dbReference>
<feature type="compositionally biased region" description="Polar residues" evidence="10">
    <location>
        <begin position="866"/>
        <end position="880"/>
    </location>
</feature>
<evidence type="ECO:0000256" key="6">
    <source>
        <dbReference type="ARBA" id="ARBA00022490"/>
    </source>
</evidence>
<dbReference type="InterPro" id="IPR054708">
    <property type="entry name" value="MTPAP-like_central"/>
</dbReference>
<feature type="compositionally biased region" description="Low complexity" evidence="10">
    <location>
        <begin position="945"/>
        <end position="970"/>
    </location>
</feature>
<feature type="compositionally biased region" description="Pro residues" evidence="10">
    <location>
        <begin position="883"/>
        <end position="893"/>
    </location>
</feature>
<dbReference type="GO" id="GO:0046872">
    <property type="term" value="F:metal ion binding"/>
    <property type="evidence" value="ECO:0007669"/>
    <property type="project" value="UniProtKB-KW"/>
</dbReference>
<feature type="compositionally biased region" description="Low complexity" evidence="10">
    <location>
        <begin position="823"/>
        <end position="845"/>
    </location>
</feature>
<gene>
    <name evidence="13" type="ORF">BDP27DRAFT_1416053</name>
</gene>
<feature type="region of interest" description="Disordered" evidence="10">
    <location>
        <begin position="527"/>
        <end position="571"/>
    </location>
</feature>
<dbReference type="GO" id="GO:0031123">
    <property type="term" value="P:RNA 3'-end processing"/>
    <property type="evidence" value="ECO:0007669"/>
    <property type="project" value="TreeGrafter"/>
</dbReference>
<comment type="subcellular location">
    <subcellularLocation>
        <location evidence="3">Cytoplasm</location>
    </subcellularLocation>
</comment>
<feature type="region of interest" description="Disordered" evidence="10">
    <location>
        <begin position="626"/>
        <end position="718"/>
    </location>
</feature>
<dbReference type="Gene3D" id="1.10.1410.10">
    <property type="match status" value="1"/>
</dbReference>
<dbReference type="Pfam" id="PF03828">
    <property type="entry name" value="PAP_assoc"/>
    <property type="match status" value="1"/>
</dbReference>
<dbReference type="PANTHER" id="PTHR12271:SF40">
    <property type="entry name" value="POLY(A) RNA POLYMERASE GLD2"/>
    <property type="match status" value="1"/>
</dbReference>
<dbReference type="InterPro" id="IPR043519">
    <property type="entry name" value="NT_sf"/>
</dbReference>
<evidence type="ECO:0000259" key="12">
    <source>
        <dbReference type="Pfam" id="PF22600"/>
    </source>
</evidence>
<feature type="compositionally biased region" description="Polar residues" evidence="10">
    <location>
        <begin position="971"/>
        <end position="993"/>
    </location>
</feature>
<keyword evidence="14" id="KW-1185">Reference proteome</keyword>
<dbReference type="InterPro" id="IPR002058">
    <property type="entry name" value="PAP_assoc"/>
</dbReference>
<feature type="compositionally biased region" description="Basic and acidic residues" evidence="10">
    <location>
        <begin position="632"/>
        <end position="641"/>
    </location>
</feature>
<evidence type="ECO:0000313" key="14">
    <source>
        <dbReference type="Proteomes" id="UP000772434"/>
    </source>
</evidence>
<evidence type="ECO:0000259" key="11">
    <source>
        <dbReference type="Pfam" id="PF03828"/>
    </source>
</evidence>
<feature type="compositionally biased region" description="Polar residues" evidence="10">
    <location>
        <begin position="1"/>
        <end position="18"/>
    </location>
</feature>
<dbReference type="EMBL" id="JADNRY010000012">
    <property type="protein sequence ID" value="KAF9074645.1"/>
    <property type="molecule type" value="Genomic_DNA"/>
</dbReference>
<evidence type="ECO:0000256" key="9">
    <source>
        <dbReference type="ARBA" id="ARBA00022842"/>
    </source>
</evidence>
<keyword evidence="9" id="KW-0460">Magnesium</keyword>
<keyword evidence="7" id="KW-0808">Transferase</keyword>
<dbReference type="CDD" id="cd05402">
    <property type="entry name" value="NT_PAP_TUTase"/>
    <property type="match status" value="1"/>
</dbReference>
<feature type="region of interest" description="Disordered" evidence="10">
    <location>
        <begin position="1"/>
        <end position="50"/>
    </location>
</feature>
<feature type="domain" description="PAP-associated" evidence="11">
    <location>
        <begin position="321"/>
        <end position="384"/>
    </location>
</feature>
<comment type="similarity">
    <text evidence="4">Belongs to the DNA polymerase type-B-like family.</text>
</comment>
<evidence type="ECO:0000256" key="1">
    <source>
        <dbReference type="ARBA" id="ARBA00001936"/>
    </source>
</evidence>
<organism evidence="13 14">
    <name type="scientific">Rhodocollybia butyracea</name>
    <dbReference type="NCBI Taxonomy" id="206335"/>
    <lineage>
        <taxon>Eukaryota</taxon>
        <taxon>Fungi</taxon>
        <taxon>Dikarya</taxon>
        <taxon>Basidiomycota</taxon>
        <taxon>Agaricomycotina</taxon>
        <taxon>Agaricomycetes</taxon>
        <taxon>Agaricomycetidae</taxon>
        <taxon>Agaricales</taxon>
        <taxon>Marasmiineae</taxon>
        <taxon>Omphalotaceae</taxon>
        <taxon>Rhodocollybia</taxon>
    </lineage>
</organism>
<feature type="compositionally biased region" description="Polar residues" evidence="10">
    <location>
        <begin position="900"/>
        <end position="912"/>
    </location>
</feature>
<feature type="compositionally biased region" description="Low complexity" evidence="10">
    <location>
        <begin position="994"/>
        <end position="1023"/>
    </location>
</feature>
<evidence type="ECO:0000256" key="8">
    <source>
        <dbReference type="ARBA" id="ARBA00022723"/>
    </source>
</evidence>
<protein>
    <recommendedName>
        <fullName evidence="5">polynucleotide adenylyltransferase</fullName>
        <ecNumber evidence="5">2.7.7.19</ecNumber>
    </recommendedName>
</protein>
<dbReference type="OrthoDB" id="407432at2759"/>
<evidence type="ECO:0000256" key="4">
    <source>
        <dbReference type="ARBA" id="ARBA00008593"/>
    </source>
</evidence>
<dbReference type="SUPFAM" id="SSF81301">
    <property type="entry name" value="Nucleotidyltransferase"/>
    <property type="match status" value="1"/>
</dbReference>
<comment type="cofactor">
    <cofactor evidence="1">
        <name>Mn(2+)</name>
        <dbReference type="ChEBI" id="CHEBI:29035"/>
    </cofactor>
</comment>
<dbReference type="Pfam" id="PF22600">
    <property type="entry name" value="MTPAP-like_central"/>
    <property type="match status" value="1"/>
</dbReference>
<dbReference type="EC" id="2.7.7.19" evidence="5"/>
<dbReference type="AlphaFoldDB" id="A0A9P5Q5E0"/>
<comment type="caution">
    <text evidence="13">The sequence shown here is derived from an EMBL/GenBank/DDBJ whole genome shotgun (WGS) entry which is preliminary data.</text>
</comment>
<evidence type="ECO:0000256" key="3">
    <source>
        <dbReference type="ARBA" id="ARBA00004496"/>
    </source>
</evidence>
<dbReference type="Proteomes" id="UP000772434">
    <property type="component" value="Unassembled WGS sequence"/>
</dbReference>
<evidence type="ECO:0000256" key="10">
    <source>
        <dbReference type="SAM" id="MobiDB-lite"/>
    </source>
</evidence>
<keyword evidence="8" id="KW-0479">Metal-binding</keyword>
<keyword evidence="6" id="KW-0963">Cytoplasm</keyword>
<feature type="domain" description="Poly(A) RNA polymerase mitochondrial-like central palm" evidence="12">
    <location>
        <begin position="86"/>
        <end position="223"/>
    </location>
</feature>
<sequence length="1067" mass="116304">MAYSQSMSPQTLNTNPLNGHNHHYRDVNTAATAASSSSSSSPSQTQAQVQQTQLAQQAAQQAQQTALLAAQHLRQLEKQRFVAELSQCLFDFVIQLLPTQEELAVKEDVRKLLERLIRTIEPDSRLLSFGSTANGFSLRNSDMDLCCLIDSEERLAASNLVTMLGDLLERETKFHVKPLPHARIPIVKLSLDPSPGLPLGIACDIGFENRLALENTRLLMCYAMIDPTRVRTMVLFLKVWSKRRKINSPYKGTLSSYGYVLLVIYFLVHVKNPPVLPNLQQMPPLRPISKEETHLAGYNTWFFDDIELLRQRWHSENTETVAELLIDFFRYFSRDFLYNIGVASIRAGLLKKDTKGWQNDLSAGRYNDARERNRLCIEDPFETDYNVARCVTKDGLYTIRGEFMRASRVLATRPERAILALADLCDERKEEDLVTAPPYVPVRQQFPPQTPYTVGSRPMRSKGTPAIPSPIIKLHEPGPQQVPIRPPPEHMAPKRSQWTSPPPPEAPSSDHTLFESQLGIGLELATAATEAREKQEASYISSSSSSSSNNSEILDEYDEARSDAAESDDVTSIRSFTEGTGTTVAHFGQASAGPSFRRPSWLVQGSPNMRLAQAQIDLMNEPPSRFMSAPKSSHEHGHRPEFQTNRFNRFDTSEPGPSPVSMVEPPLTKSGSSSISLSMKRSSSGPPRRIPKGHGHSPLAVSIPLPPSPDISTPSNHEEPATVFYQTRSPHSHSTFLYPVPHSPLSPYHTPSPTHTQQQHRYYNGPVPHDIFPSNLPSLSPTEINANVGSVVDVPSGLSSSASSTGQMTPTPTSVASHNNTYSHSHSASTTIPSPSPITGPSNGNYKTNDNENDRSVIHSPPVTPTPTQLQSELDTHTQARPQPQPNPHPLSPPLRSHNSIPSPTLPTSAPQPISILSDRARSLRKPKAANLRPGKPVITMPAKSINGIGSGTAAATTTATGSHTGRASSPGSHKGSSLHPASSSHNTNHTQESSGAASVSSRSPKLPSPGSSLPLPMLPMSPVSNAKADADLEPMLATNNGGSGPLGDVPGIRGIGDGVDDRQDQR</sequence>
<dbReference type="Gene3D" id="3.30.460.10">
    <property type="entry name" value="Beta Polymerase, domain 2"/>
    <property type="match status" value="1"/>
</dbReference>
<evidence type="ECO:0000313" key="13">
    <source>
        <dbReference type="EMBL" id="KAF9074645.1"/>
    </source>
</evidence>
<evidence type="ECO:0000256" key="7">
    <source>
        <dbReference type="ARBA" id="ARBA00022679"/>
    </source>
</evidence>
<reference evidence="13" key="1">
    <citation type="submission" date="2020-11" db="EMBL/GenBank/DDBJ databases">
        <authorList>
            <consortium name="DOE Joint Genome Institute"/>
            <person name="Ahrendt S."/>
            <person name="Riley R."/>
            <person name="Andreopoulos W."/>
            <person name="Labutti K."/>
            <person name="Pangilinan J."/>
            <person name="Ruiz-Duenas F.J."/>
            <person name="Barrasa J.M."/>
            <person name="Sanchez-Garcia M."/>
            <person name="Camarero S."/>
            <person name="Miyauchi S."/>
            <person name="Serrano A."/>
            <person name="Linde D."/>
            <person name="Babiker R."/>
            <person name="Drula E."/>
            <person name="Ayuso-Fernandez I."/>
            <person name="Pacheco R."/>
            <person name="Padilla G."/>
            <person name="Ferreira P."/>
            <person name="Barriuso J."/>
            <person name="Kellner H."/>
            <person name="Castanera R."/>
            <person name="Alfaro M."/>
            <person name="Ramirez L."/>
            <person name="Pisabarro A.G."/>
            <person name="Kuo A."/>
            <person name="Tritt A."/>
            <person name="Lipzen A."/>
            <person name="He G."/>
            <person name="Yan M."/>
            <person name="Ng V."/>
            <person name="Cullen D."/>
            <person name="Martin F."/>
            <person name="Rosso M.-N."/>
            <person name="Henrissat B."/>
            <person name="Hibbett D."/>
            <person name="Martinez A.T."/>
            <person name="Grigoriev I.V."/>
        </authorList>
    </citation>
    <scope>NUCLEOTIDE SEQUENCE</scope>
    <source>
        <strain evidence="13">AH 40177</strain>
    </source>
</reference>
<feature type="region of interest" description="Disordered" evidence="10">
    <location>
        <begin position="797"/>
        <end position="1067"/>
    </location>
</feature>
<dbReference type="SUPFAM" id="SSF81631">
    <property type="entry name" value="PAP/OAS1 substrate-binding domain"/>
    <property type="match status" value="1"/>
</dbReference>
<comment type="cofactor">
    <cofactor evidence="2">
        <name>Mg(2+)</name>
        <dbReference type="ChEBI" id="CHEBI:18420"/>
    </cofactor>
</comment>
<feature type="compositionally biased region" description="Low complexity" evidence="10">
    <location>
        <begin position="29"/>
        <end position="50"/>
    </location>
</feature>
<name>A0A9P5Q5E0_9AGAR</name>